<dbReference type="Pfam" id="PF13690">
    <property type="entry name" value="CheX"/>
    <property type="match status" value="1"/>
</dbReference>
<dbReference type="AlphaFoldDB" id="A0A928KUS7"/>
<comment type="caution">
    <text evidence="3">The sequence shown here is derived from an EMBL/GenBank/DDBJ whole genome shotgun (WGS) entry which is preliminary data.</text>
</comment>
<name>A0A928KUS7_9FIRM</name>
<keyword evidence="1" id="KW-0145">Chemotaxis</keyword>
<dbReference type="Proteomes" id="UP000754750">
    <property type="component" value="Unassembled WGS sequence"/>
</dbReference>
<evidence type="ECO:0000313" key="4">
    <source>
        <dbReference type="Proteomes" id="UP000754750"/>
    </source>
</evidence>
<gene>
    <name evidence="3" type="ORF">E7512_03270</name>
</gene>
<organism evidence="3 4">
    <name type="scientific">Faecalispora sporosphaeroides</name>
    <dbReference type="NCBI Taxonomy" id="1549"/>
    <lineage>
        <taxon>Bacteria</taxon>
        <taxon>Bacillati</taxon>
        <taxon>Bacillota</taxon>
        <taxon>Clostridia</taxon>
        <taxon>Eubacteriales</taxon>
        <taxon>Oscillospiraceae</taxon>
        <taxon>Faecalispora</taxon>
    </lineage>
</organism>
<dbReference type="PANTHER" id="PTHR39452:SF1">
    <property type="entry name" value="CHEY-P PHOSPHATASE CHEX"/>
    <property type="match status" value="1"/>
</dbReference>
<dbReference type="GO" id="GO:0006935">
    <property type="term" value="P:chemotaxis"/>
    <property type="evidence" value="ECO:0007669"/>
    <property type="project" value="UniProtKB-KW"/>
</dbReference>
<evidence type="ECO:0000256" key="1">
    <source>
        <dbReference type="ARBA" id="ARBA00022500"/>
    </source>
</evidence>
<dbReference type="Gene3D" id="3.40.1550.10">
    <property type="entry name" value="CheC-like"/>
    <property type="match status" value="1"/>
</dbReference>
<dbReference type="RefSeq" id="WP_020074273.1">
    <property type="nucleotide sequence ID" value="NZ_SVNY01000001.1"/>
</dbReference>
<dbReference type="PANTHER" id="PTHR39452">
    <property type="entry name" value="CHEY-P PHOSPHATASE CHEX"/>
    <property type="match status" value="1"/>
</dbReference>
<dbReference type="InterPro" id="IPR038756">
    <property type="entry name" value="CheX-like"/>
</dbReference>
<sequence length="151" mass="16321">MNNTLHLSFFEATREVFELMLDLQKVSESAVAPGEDACGNLTISIGVIGDLTGDILYTFPKETMLEMVRIMTGGMEVSEVDDFVTSAIGEISNIISGKAMIALSERNVVCDILPPKVVESEESVCAYPVDSNTKINTEIGSVGLEVRLQSK</sequence>
<dbReference type="EMBL" id="SVNY01000001">
    <property type="protein sequence ID" value="MBE6832596.1"/>
    <property type="molecule type" value="Genomic_DNA"/>
</dbReference>
<proteinExistence type="predicted"/>
<evidence type="ECO:0000259" key="2">
    <source>
        <dbReference type="Pfam" id="PF13690"/>
    </source>
</evidence>
<feature type="domain" description="Chemotaxis phosphatase CheX-like" evidence="2">
    <location>
        <begin position="42"/>
        <end position="131"/>
    </location>
</feature>
<reference evidence="3" key="1">
    <citation type="submission" date="2019-04" db="EMBL/GenBank/DDBJ databases">
        <title>Evolution of Biomass-Degrading Anaerobic Consortia Revealed by Metagenomics.</title>
        <authorList>
            <person name="Peng X."/>
        </authorList>
    </citation>
    <scope>NUCLEOTIDE SEQUENCE</scope>
    <source>
        <strain evidence="3">SIG551</strain>
    </source>
</reference>
<evidence type="ECO:0000313" key="3">
    <source>
        <dbReference type="EMBL" id="MBE6832596.1"/>
    </source>
</evidence>
<protein>
    <submittedName>
        <fullName evidence="3">Chemotaxis protein CheX</fullName>
    </submittedName>
</protein>
<dbReference type="SUPFAM" id="SSF103039">
    <property type="entry name" value="CheC-like"/>
    <property type="match status" value="1"/>
</dbReference>
<accession>A0A928KUS7</accession>
<dbReference type="CDD" id="cd17906">
    <property type="entry name" value="CheX"/>
    <property type="match status" value="1"/>
</dbReference>
<dbReference type="InterPro" id="IPR028976">
    <property type="entry name" value="CheC-like_sf"/>
</dbReference>
<dbReference type="InterPro" id="IPR028051">
    <property type="entry name" value="CheX-like_dom"/>
</dbReference>